<gene>
    <name evidence="2" type="ORF">H6P81_021710</name>
</gene>
<reference evidence="2 3" key="1">
    <citation type="submission" date="2021-07" db="EMBL/GenBank/DDBJ databases">
        <title>The Aristolochia fimbriata genome: insights into angiosperm evolution, floral development and chemical biosynthesis.</title>
        <authorList>
            <person name="Jiao Y."/>
        </authorList>
    </citation>
    <scope>NUCLEOTIDE SEQUENCE [LARGE SCALE GENOMIC DNA]</scope>
    <source>
        <strain evidence="2">IBCAS-2021</strain>
        <tissue evidence="2">Leaf</tissue>
    </source>
</reference>
<name>A0AAV7DQX6_ARIFI</name>
<feature type="compositionally biased region" description="Polar residues" evidence="1">
    <location>
        <begin position="1"/>
        <end position="12"/>
    </location>
</feature>
<proteinExistence type="predicted"/>
<feature type="region of interest" description="Disordered" evidence="1">
    <location>
        <begin position="188"/>
        <end position="284"/>
    </location>
</feature>
<dbReference type="EMBL" id="JAINDJ010000158">
    <property type="protein sequence ID" value="KAG9438354.1"/>
    <property type="molecule type" value="Genomic_DNA"/>
</dbReference>
<feature type="region of interest" description="Disordered" evidence="1">
    <location>
        <begin position="151"/>
        <end position="174"/>
    </location>
</feature>
<feature type="compositionally biased region" description="Basic residues" evidence="1">
    <location>
        <begin position="29"/>
        <end position="46"/>
    </location>
</feature>
<organism evidence="2 3">
    <name type="scientific">Aristolochia fimbriata</name>
    <name type="common">White veined hardy Dutchman's pipe vine</name>
    <dbReference type="NCBI Taxonomy" id="158543"/>
    <lineage>
        <taxon>Eukaryota</taxon>
        <taxon>Viridiplantae</taxon>
        <taxon>Streptophyta</taxon>
        <taxon>Embryophyta</taxon>
        <taxon>Tracheophyta</taxon>
        <taxon>Spermatophyta</taxon>
        <taxon>Magnoliopsida</taxon>
        <taxon>Magnoliidae</taxon>
        <taxon>Piperales</taxon>
        <taxon>Aristolochiaceae</taxon>
        <taxon>Aristolochia</taxon>
    </lineage>
</organism>
<dbReference type="PANTHER" id="PTHR33205:SF1">
    <property type="entry name" value="TRANSMEMBRANE PROTEIN"/>
    <property type="match status" value="1"/>
</dbReference>
<evidence type="ECO:0000313" key="2">
    <source>
        <dbReference type="EMBL" id="KAG9438354.1"/>
    </source>
</evidence>
<feature type="compositionally biased region" description="Polar residues" evidence="1">
    <location>
        <begin position="211"/>
        <end position="222"/>
    </location>
</feature>
<feature type="compositionally biased region" description="Gly residues" evidence="1">
    <location>
        <begin position="267"/>
        <end position="281"/>
    </location>
</feature>
<feature type="region of interest" description="Disordered" evidence="1">
    <location>
        <begin position="350"/>
        <end position="369"/>
    </location>
</feature>
<evidence type="ECO:0000256" key="1">
    <source>
        <dbReference type="SAM" id="MobiDB-lite"/>
    </source>
</evidence>
<sequence>MSTPWSVFQDGSNGEPAGRRQERQGATRARPRRSLGHPPRSQRRRSAGGIIRLACRLADSAAGRRLKSKGGPLSPSRDNDRWRIAAPIRFLPTISSTFDSLFKPLTEFTASIWAAFPNNPTRPTTPAARQGPAQRVVTLSGAPFHGTCAGSVAEDASETTIRTGEKPPILIPGSSPFAATRGILLVFPPDLGSHPSKASGSRRQPPGRGPLQSQALDTTSSHAGPGRAEPPLSAGRPWGKVFFSQPRQGGGRPPARPDDHHPPRRGGQQGTGGENTPGGRPGRCTLDLVASGATYAQRLDGSRDSAIHTKHRISPRSSSMRAKISAVESRLGYRGSRSPKVVVRGVRPPTVARSPTLSPPGAGSLTPGRGIRRALRLPRLPPLGIVVQLARLVAPLRGIDNDPSAGSVDFATLSGGRTANAAADPTLHRPFNR</sequence>
<dbReference type="AlphaFoldDB" id="A0AAV7DQX6"/>
<dbReference type="Proteomes" id="UP000825729">
    <property type="component" value="Unassembled WGS sequence"/>
</dbReference>
<keyword evidence="3" id="KW-1185">Reference proteome</keyword>
<protein>
    <submittedName>
        <fullName evidence="2">Uncharacterized protein</fullName>
    </submittedName>
</protein>
<evidence type="ECO:0000313" key="3">
    <source>
        <dbReference type="Proteomes" id="UP000825729"/>
    </source>
</evidence>
<feature type="region of interest" description="Disordered" evidence="1">
    <location>
        <begin position="300"/>
        <end position="321"/>
    </location>
</feature>
<dbReference type="AntiFam" id="ANF00034">
    <property type="entry name" value="Antisense to 5.8S rRNA"/>
</dbReference>
<dbReference type="PANTHER" id="PTHR33205">
    <property type="entry name" value="TRANSMEMBRANE PROTEIN"/>
    <property type="match status" value="1"/>
</dbReference>
<feature type="region of interest" description="Disordered" evidence="1">
    <location>
        <begin position="1"/>
        <end position="49"/>
    </location>
</feature>
<accession>A0AAV7DQX6</accession>
<comment type="caution">
    <text evidence="2">The sequence shown here is derived from an EMBL/GenBank/DDBJ whole genome shotgun (WGS) entry which is preliminary data.</text>
</comment>